<keyword evidence="3" id="KW-1185">Reference proteome</keyword>
<evidence type="ECO:0000256" key="1">
    <source>
        <dbReference type="ARBA" id="ARBA00005534"/>
    </source>
</evidence>
<dbReference type="FunCoup" id="D1C1D7">
    <property type="interactions" value="260"/>
</dbReference>
<organism evidence="2 3">
    <name type="scientific">Sphaerobacter thermophilus (strain ATCC 49802 / DSM 20745 / KCCM 41009 / NCIMB 13125 / S 6022)</name>
    <dbReference type="NCBI Taxonomy" id="479434"/>
    <lineage>
        <taxon>Bacteria</taxon>
        <taxon>Pseudomonadati</taxon>
        <taxon>Thermomicrobiota</taxon>
        <taxon>Thermomicrobia</taxon>
        <taxon>Sphaerobacterales</taxon>
        <taxon>Sphaerobacterineae</taxon>
        <taxon>Sphaerobacteraceae</taxon>
        <taxon>Sphaerobacter</taxon>
    </lineage>
</organism>
<dbReference type="OrthoDB" id="9801725at2"/>
<dbReference type="PIRSF" id="PIRSF004681">
    <property type="entry name" value="UCP004681"/>
    <property type="match status" value="1"/>
</dbReference>
<dbReference type="Gene3D" id="2.60.120.460">
    <property type="entry name" value="YjbQ-like"/>
    <property type="match status" value="1"/>
</dbReference>
<proteinExistence type="inferred from homology"/>
<dbReference type="PANTHER" id="PTHR30615:SF8">
    <property type="entry name" value="UPF0047 PROTEIN C4A8.02C"/>
    <property type="match status" value="1"/>
</dbReference>
<accession>D1C1D7</accession>
<dbReference type="InterPro" id="IPR035917">
    <property type="entry name" value="YjbQ-like_sf"/>
</dbReference>
<reference evidence="3" key="1">
    <citation type="submission" date="2009-11" db="EMBL/GenBank/DDBJ databases">
        <title>The complete chromosome 1 of Sphaerobacter thermophilus DSM 20745.</title>
        <authorList>
            <person name="Lucas S."/>
            <person name="Copeland A."/>
            <person name="Lapidus A."/>
            <person name="Glavina del Rio T."/>
            <person name="Dalin E."/>
            <person name="Tice H."/>
            <person name="Bruce D."/>
            <person name="Goodwin L."/>
            <person name="Pitluck S."/>
            <person name="Kyrpides N."/>
            <person name="Mavromatis K."/>
            <person name="Ivanova N."/>
            <person name="Mikhailova N."/>
            <person name="LaButti K.M."/>
            <person name="Clum A."/>
            <person name="Sun H.I."/>
            <person name="Brettin T."/>
            <person name="Detter J.C."/>
            <person name="Han C."/>
            <person name="Larimer F."/>
            <person name="Land M."/>
            <person name="Hauser L."/>
            <person name="Markowitz V."/>
            <person name="Cheng J.F."/>
            <person name="Hugenholtz P."/>
            <person name="Woyke T."/>
            <person name="Wu D."/>
            <person name="Steenblock K."/>
            <person name="Schneider S."/>
            <person name="Pukall R."/>
            <person name="Goeker M."/>
            <person name="Klenk H.P."/>
            <person name="Eisen J.A."/>
        </authorList>
    </citation>
    <scope>NUCLEOTIDE SEQUENCE [LARGE SCALE GENOMIC DNA]</scope>
    <source>
        <strain evidence="3">ATCC 49802 / DSM 20745 / S 6022</strain>
    </source>
</reference>
<dbReference type="RefSeq" id="WP_012871101.1">
    <property type="nucleotide sequence ID" value="NC_013523.1"/>
</dbReference>
<evidence type="ECO:0000313" key="2">
    <source>
        <dbReference type="EMBL" id="ACZ38054.1"/>
    </source>
</evidence>
<reference evidence="2 3" key="2">
    <citation type="journal article" date="2010" name="Stand. Genomic Sci.">
        <title>Complete genome sequence of Desulfohalobium retbaense type strain (HR(100)).</title>
        <authorList>
            <person name="Spring S."/>
            <person name="Nolan M."/>
            <person name="Lapidus A."/>
            <person name="Glavina Del Rio T."/>
            <person name="Copeland A."/>
            <person name="Tice H."/>
            <person name="Cheng J.F."/>
            <person name="Lucas S."/>
            <person name="Land M."/>
            <person name="Chen F."/>
            <person name="Bruce D."/>
            <person name="Goodwin L."/>
            <person name="Pitluck S."/>
            <person name="Ivanova N."/>
            <person name="Mavromatis K."/>
            <person name="Mikhailova N."/>
            <person name="Pati A."/>
            <person name="Chen A."/>
            <person name="Palaniappan K."/>
            <person name="Hauser L."/>
            <person name="Chang Y.J."/>
            <person name="Jeffries C.D."/>
            <person name="Munk C."/>
            <person name="Kiss H."/>
            <person name="Chain P."/>
            <person name="Han C."/>
            <person name="Brettin T."/>
            <person name="Detter J.C."/>
            <person name="Schuler E."/>
            <person name="Goker M."/>
            <person name="Rohde M."/>
            <person name="Bristow J."/>
            <person name="Eisen J.A."/>
            <person name="Markowitz V."/>
            <person name="Hugenholtz P."/>
            <person name="Kyrpides N.C."/>
            <person name="Klenk H.P."/>
        </authorList>
    </citation>
    <scope>NUCLEOTIDE SEQUENCE [LARGE SCALE GENOMIC DNA]</scope>
    <source>
        <strain evidence="3">ATCC 49802 / DSM 20745 / S 6022</strain>
    </source>
</reference>
<dbReference type="InParanoid" id="D1C1D7"/>
<dbReference type="PANTHER" id="PTHR30615">
    <property type="entry name" value="UNCHARACTERIZED PROTEIN YJBQ-RELATED"/>
    <property type="match status" value="1"/>
</dbReference>
<dbReference type="KEGG" id="sti:Sthe_0617"/>
<name>D1C1D7_SPHTD</name>
<dbReference type="SUPFAM" id="SSF111038">
    <property type="entry name" value="YjbQ-like"/>
    <property type="match status" value="1"/>
</dbReference>
<gene>
    <name evidence="2" type="ordered locus">Sthe_0617</name>
</gene>
<comment type="similarity">
    <text evidence="1">Belongs to the UPF0047 family.</text>
</comment>
<evidence type="ECO:0008006" key="4">
    <source>
        <dbReference type="Google" id="ProtNLM"/>
    </source>
</evidence>
<protein>
    <recommendedName>
        <fullName evidence="4">Secondary thiamine-phosphate synthase enzyme</fullName>
    </recommendedName>
</protein>
<dbReference type="HOGENOM" id="CLU_096980_1_2_0"/>
<dbReference type="eggNOG" id="COG0432">
    <property type="taxonomic scope" value="Bacteria"/>
</dbReference>
<dbReference type="STRING" id="479434.Sthe_0617"/>
<sequence length="138" mass="15262">MVRTERWEIQTRGGGEMHDLTPRVESAIAASGCQDGIVTVFVAHTTAAVAISEFEPGLIEDFPAMLERLIPADQGYRHDAINRDDNAHSHLRASLLGPSLTVPFDRGRLALGIWQRIVLIDFDTHPRARQVVVQVLGE</sequence>
<dbReference type="InterPro" id="IPR001602">
    <property type="entry name" value="UPF0047_YjbQ-like"/>
</dbReference>
<dbReference type="NCBIfam" id="TIGR00149">
    <property type="entry name" value="TIGR00149_YjbQ"/>
    <property type="match status" value="1"/>
</dbReference>
<dbReference type="Proteomes" id="UP000002027">
    <property type="component" value="Chromosome 1"/>
</dbReference>
<dbReference type="AlphaFoldDB" id="D1C1D7"/>
<dbReference type="EMBL" id="CP001823">
    <property type="protein sequence ID" value="ACZ38054.1"/>
    <property type="molecule type" value="Genomic_DNA"/>
</dbReference>
<dbReference type="Pfam" id="PF01894">
    <property type="entry name" value="YjbQ"/>
    <property type="match status" value="1"/>
</dbReference>
<evidence type="ECO:0000313" key="3">
    <source>
        <dbReference type="Proteomes" id="UP000002027"/>
    </source>
</evidence>